<keyword evidence="3" id="KW-1185">Reference proteome</keyword>
<dbReference type="SUPFAM" id="SSF109854">
    <property type="entry name" value="DinB/YfiT-like putative metalloenzymes"/>
    <property type="match status" value="1"/>
</dbReference>
<dbReference type="Proteomes" id="UP000282759">
    <property type="component" value="Unassembled WGS sequence"/>
</dbReference>
<dbReference type="EMBL" id="SACK01000001">
    <property type="protein sequence ID" value="RVU02593.1"/>
    <property type="molecule type" value="Genomic_DNA"/>
</dbReference>
<comment type="caution">
    <text evidence="2">The sequence shown here is derived from an EMBL/GenBank/DDBJ whole genome shotgun (WGS) entry which is preliminary data.</text>
</comment>
<evidence type="ECO:0000313" key="2">
    <source>
        <dbReference type="EMBL" id="RVU02593.1"/>
    </source>
</evidence>
<evidence type="ECO:0000259" key="1">
    <source>
        <dbReference type="Pfam" id="PF12867"/>
    </source>
</evidence>
<evidence type="ECO:0000313" key="3">
    <source>
        <dbReference type="Proteomes" id="UP000282759"/>
    </source>
</evidence>
<dbReference type="InterPro" id="IPR024775">
    <property type="entry name" value="DinB-like"/>
</dbReference>
<accession>A0A3S2X0K0</accession>
<proteinExistence type="predicted"/>
<dbReference type="AlphaFoldDB" id="A0A3S2X0K0"/>
<dbReference type="InterPro" id="IPR034660">
    <property type="entry name" value="DinB/YfiT-like"/>
</dbReference>
<dbReference type="Gene3D" id="1.20.120.450">
    <property type="entry name" value="dinb family like domain"/>
    <property type="match status" value="1"/>
</dbReference>
<organism evidence="2 3">
    <name type="scientific">Mucilaginibacter limnophilus</name>
    <dbReference type="NCBI Taxonomy" id="1932778"/>
    <lineage>
        <taxon>Bacteria</taxon>
        <taxon>Pseudomonadati</taxon>
        <taxon>Bacteroidota</taxon>
        <taxon>Sphingobacteriia</taxon>
        <taxon>Sphingobacteriales</taxon>
        <taxon>Sphingobacteriaceae</taxon>
        <taxon>Mucilaginibacter</taxon>
    </lineage>
</organism>
<feature type="domain" description="DinB-like" evidence="1">
    <location>
        <begin position="38"/>
        <end position="176"/>
    </location>
</feature>
<name>A0A3S2X0K0_9SPHI</name>
<sequence length="188" mass="21438">MFSIFSTFAITMEITEERKTKLLDELSGTLQSFIDEAALFNNQEFNSVPYPGSWTPGQCAQHIRMSASGFNDVLNGRVTDTNREPDAGVEQIKAQFLNFDLKMQSPDFVVPEEKAYDQEEMIQALKVIRENVLNSVQSLDLDKTCISFKVPGAGWFTRFEAASFVLYHTQRHVHQLKKMQKAFEEEAV</sequence>
<reference evidence="2 3" key="1">
    <citation type="submission" date="2019-01" db="EMBL/GenBank/DDBJ databases">
        <authorList>
            <person name="Chen W.-M."/>
        </authorList>
    </citation>
    <scope>NUCLEOTIDE SEQUENCE [LARGE SCALE GENOMIC DNA]</scope>
    <source>
        <strain evidence="2 3">YBJ-36</strain>
    </source>
</reference>
<dbReference type="OrthoDB" id="679284at2"/>
<dbReference type="Pfam" id="PF12867">
    <property type="entry name" value="DinB_2"/>
    <property type="match status" value="1"/>
</dbReference>
<gene>
    <name evidence="2" type="ORF">EOD41_01235</name>
</gene>
<protein>
    <submittedName>
        <fullName evidence="2">DinB family protein</fullName>
    </submittedName>
</protein>